<evidence type="ECO:0000256" key="1">
    <source>
        <dbReference type="SAM" id="Phobius"/>
    </source>
</evidence>
<keyword evidence="1" id="KW-1133">Transmembrane helix</keyword>
<reference evidence="2" key="1">
    <citation type="submission" date="2020-02" db="EMBL/GenBank/DDBJ databases">
        <authorList>
            <person name="Meier V. D."/>
        </authorList>
    </citation>
    <scope>NUCLEOTIDE SEQUENCE</scope>
    <source>
        <strain evidence="2">AVDCRST_MAG40</strain>
    </source>
</reference>
<dbReference type="Gene3D" id="1.10.4200.10">
    <property type="entry name" value="Triphosphoribosyl-dephospho-CoA protein"/>
    <property type="match status" value="1"/>
</dbReference>
<sequence>RGEGNLANPGTTADLAAAAIFVVLLGGGWHSTHRGTNAQPR</sequence>
<dbReference type="AlphaFoldDB" id="A0A6J4M6J6"/>
<name>A0A6J4M6J6_9BACT</name>
<accession>A0A6J4M6J6</accession>
<gene>
    <name evidence="2" type="ORF">AVDCRST_MAG40-2828</name>
</gene>
<feature type="transmembrane region" description="Helical" evidence="1">
    <location>
        <begin position="15"/>
        <end position="32"/>
    </location>
</feature>
<organism evidence="2">
    <name type="scientific">uncultured Gemmatimonadaceae bacterium</name>
    <dbReference type="NCBI Taxonomy" id="246130"/>
    <lineage>
        <taxon>Bacteria</taxon>
        <taxon>Pseudomonadati</taxon>
        <taxon>Gemmatimonadota</taxon>
        <taxon>Gemmatimonadia</taxon>
        <taxon>Gemmatimonadales</taxon>
        <taxon>Gemmatimonadaceae</taxon>
        <taxon>environmental samples</taxon>
    </lineage>
</organism>
<keyword evidence="1" id="KW-0812">Transmembrane</keyword>
<evidence type="ECO:0000313" key="2">
    <source>
        <dbReference type="EMBL" id="CAA9349609.1"/>
    </source>
</evidence>
<feature type="non-terminal residue" evidence="2">
    <location>
        <position position="1"/>
    </location>
</feature>
<proteinExistence type="predicted"/>
<keyword evidence="1" id="KW-0472">Membrane</keyword>
<protein>
    <submittedName>
        <fullName evidence="2">Uncharacterized protein</fullName>
    </submittedName>
</protein>
<dbReference type="EMBL" id="CADCTX010000783">
    <property type="protein sequence ID" value="CAA9349609.1"/>
    <property type="molecule type" value="Genomic_DNA"/>
</dbReference>